<dbReference type="STRING" id="76947.GCA_002080435_00747"/>
<dbReference type="Proteomes" id="UP000024284">
    <property type="component" value="Unassembled WGS sequence"/>
</dbReference>
<dbReference type="OrthoDB" id="9791689at2"/>
<gene>
    <name evidence="1" type="ORF">BV98_000271</name>
</gene>
<evidence type="ECO:0000313" key="2">
    <source>
        <dbReference type="Proteomes" id="UP000024284"/>
    </source>
</evidence>
<proteinExistence type="predicted"/>
<comment type="caution">
    <text evidence="1">The sequence shown here is derived from an EMBL/GenBank/DDBJ whole genome shotgun (WGS) entry which is preliminary data.</text>
</comment>
<evidence type="ECO:0000313" key="1">
    <source>
        <dbReference type="EMBL" id="KFG92020.1"/>
    </source>
</evidence>
<name>A0A086PF52_SPHHM</name>
<dbReference type="AlphaFoldDB" id="A0A086PF52"/>
<keyword evidence="2" id="KW-1185">Reference proteome</keyword>
<dbReference type="PATRIC" id="fig|1219045.3.peg.274"/>
<accession>A0A086PF52</accession>
<reference evidence="1" key="1">
    <citation type="submission" date="2014-08" db="EMBL/GenBank/DDBJ databases">
        <title>Draft genome sequences of Sphingobium herbicidovorans.</title>
        <authorList>
            <person name="Gan H.M."/>
            <person name="Gan H.Y."/>
            <person name="Savka M.A."/>
        </authorList>
    </citation>
    <scope>NUCLEOTIDE SEQUENCE [LARGE SCALE GENOMIC DNA]</scope>
    <source>
        <strain evidence="1">NBRC 16415</strain>
    </source>
</reference>
<dbReference type="RefSeq" id="WP_037461879.1">
    <property type="nucleotide sequence ID" value="NZ_BCZD01000001.1"/>
</dbReference>
<protein>
    <submittedName>
        <fullName evidence="1">Uncharacterized protein</fullName>
    </submittedName>
</protein>
<dbReference type="EMBL" id="JFZA02000001">
    <property type="protein sequence ID" value="KFG92020.1"/>
    <property type="molecule type" value="Genomic_DNA"/>
</dbReference>
<sequence length="108" mass="11854">MAVHLVIVGGHGGGGRWDPIAPLVQQRRWLPARMTQGMQNLAHDRIIGALFGPGVRLTGQPWLVKLLDRYAMLAGYPRGCWGWVPAGAYPVAGCWFKALGCYSRSLRV</sequence>
<organism evidence="1 2">
    <name type="scientific">Sphingobium herbicidovorans (strain ATCC 700291 / DSM 11019 / CCUG 56400 / KCTC 2939 / LMG 18315 / NBRC 16415 / MH)</name>
    <name type="common">Sphingomonas herbicidovorans</name>
    <dbReference type="NCBI Taxonomy" id="1219045"/>
    <lineage>
        <taxon>Bacteria</taxon>
        <taxon>Pseudomonadati</taxon>
        <taxon>Pseudomonadota</taxon>
        <taxon>Alphaproteobacteria</taxon>
        <taxon>Sphingomonadales</taxon>
        <taxon>Sphingomonadaceae</taxon>
        <taxon>Sphingobium</taxon>
    </lineage>
</organism>